<evidence type="ECO:0000256" key="6">
    <source>
        <dbReference type="ARBA" id="ARBA00022729"/>
    </source>
</evidence>
<evidence type="ECO:0000256" key="2">
    <source>
        <dbReference type="ARBA" id="ARBA00005314"/>
    </source>
</evidence>
<dbReference type="Proteomes" id="UP000694620">
    <property type="component" value="Chromosome 14"/>
</dbReference>
<dbReference type="SMART" id="SM00008">
    <property type="entry name" value="HormR"/>
    <property type="match status" value="1"/>
</dbReference>
<dbReference type="InterPro" id="IPR050332">
    <property type="entry name" value="GPCR_2"/>
</dbReference>
<evidence type="ECO:0000259" key="21">
    <source>
        <dbReference type="PROSITE" id="PS50261"/>
    </source>
</evidence>
<feature type="domain" description="G-protein coupled receptors family 2 profile 1" evidence="20">
    <location>
        <begin position="55"/>
        <end position="159"/>
    </location>
</feature>
<dbReference type="PROSITE" id="PS50261">
    <property type="entry name" value="G_PROTEIN_RECEP_F2_4"/>
    <property type="match status" value="1"/>
</dbReference>
<dbReference type="GO" id="GO:0017046">
    <property type="term" value="F:peptide hormone binding"/>
    <property type="evidence" value="ECO:0007669"/>
    <property type="project" value="TreeGrafter"/>
</dbReference>
<evidence type="ECO:0000256" key="14">
    <source>
        <dbReference type="ARBA" id="ARBA00030334"/>
    </source>
</evidence>
<feature type="transmembrane region" description="Helical" evidence="19">
    <location>
        <begin position="303"/>
        <end position="322"/>
    </location>
</feature>
<evidence type="ECO:0000256" key="9">
    <source>
        <dbReference type="ARBA" id="ARBA00023136"/>
    </source>
</evidence>
<feature type="compositionally biased region" description="Basic and acidic residues" evidence="18">
    <location>
        <begin position="593"/>
        <end position="603"/>
    </location>
</feature>
<dbReference type="PRINTS" id="PR00393">
    <property type="entry name" value="PTRHORMONER"/>
</dbReference>
<evidence type="ECO:0000256" key="10">
    <source>
        <dbReference type="ARBA" id="ARBA00023157"/>
    </source>
</evidence>
<dbReference type="PANTHER" id="PTHR45620:SF18">
    <property type="entry name" value="PARATHYROID HORMONE_PARATHYROID HORMONE-RELATED PEPTIDE RECEPTOR"/>
    <property type="match status" value="1"/>
</dbReference>
<dbReference type="InterPro" id="IPR000832">
    <property type="entry name" value="GPCR_2_secretin-like"/>
</dbReference>
<proteinExistence type="inferred from homology"/>
<dbReference type="InterPro" id="IPR002170">
    <property type="entry name" value="GPCR_2_parathyroid_rcpt"/>
</dbReference>
<dbReference type="PANTHER" id="PTHR45620">
    <property type="entry name" value="PDF RECEPTOR-LIKE PROTEIN-RELATED"/>
    <property type="match status" value="1"/>
</dbReference>
<reference evidence="22" key="1">
    <citation type="submission" date="2021-06" db="EMBL/GenBank/DDBJ databases">
        <authorList>
            <consortium name="Wellcome Sanger Institute Data Sharing"/>
        </authorList>
    </citation>
    <scope>NUCLEOTIDE SEQUENCE [LARGE SCALE GENOMIC DNA]</scope>
</reference>
<reference evidence="22" key="2">
    <citation type="submission" date="2025-08" db="UniProtKB">
        <authorList>
            <consortium name="Ensembl"/>
        </authorList>
    </citation>
    <scope>IDENTIFICATION</scope>
</reference>
<evidence type="ECO:0000256" key="12">
    <source>
        <dbReference type="ARBA" id="ARBA00023180"/>
    </source>
</evidence>
<evidence type="ECO:0000256" key="17">
    <source>
        <dbReference type="ARBA" id="ARBA00093493"/>
    </source>
</evidence>
<dbReference type="GO" id="GO:0004991">
    <property type="term" value="F:parathyroid hormone receptor activity"/>
    <property type="evidence" value="ECO:0007669"/>
    <property type="project" value="InterPro"/>
</dbReference>
<evidence type="ECO:0000256" key="18">
    <source>
        <dbReference type="SAM" id="MobiDB-lite"/>
    </source>
</evidence>
<feature type="transmembrane region" description="Helical" evidence="19">
    <location>
        <begin position="386"/>
        <end position="405"/>
    </location>
</feature>
<keyword evidence="8" id="KW-0297">G-protein coupled receptor</keyword>
<evidence type="ECO:0000256" key="3">
    <source>
        <dbReference type="ARBA" id="ARBA00020798"/>
    </source>
</evidence>
<keyword evidence="5 19" id="KW-0812">Transmembrane</keyword>
<dbReference type="PROSITE" id="PS00649">
    <property type="entry name" value="G_PROTEIN_RECEP_F2_1"/>
    <property type="match status" value="1"/>
</dbReference>
<keyword evidence="9 19" id="KW-0472">Membrane</keyword>
<dbReference type="InterPro" id="IPR017983">
    <property type="entry name" value="GPCR_2_secretin-like_CS"/>
</dbReference>
<dbReference type="GO" id="GO:0007189">
    <property type="term" value="P:adenylate cyclase-activating G protein-coupled receptor signaling pathway"/>
    <property type="evidence" value="ECO:0007669"/>
    <property type="project" value="UniProtKB-ARBA"/>
</dbReference>
<dbReference type="InterPro" id="IPR017981">
    <property type="entry name" value="GPCR_2-like_7TM"/>
</dbReference>
<keyword evidence="11" id="KW-0675">Receptor</keyword>
<dbReference type="GO" id="GO:0007166">
    <property type="term" value="P:cell surface receptor signaling pathway"/>
    <property type="evidence" value="ECO:0007669"/>
    <property type="project" value="InterPro"/>
</dbReference>
<organism evidence="22 23">
    <name type="scientific">Erpetoichthys calabaricus</name>
    <name type="common">Rope fish</name>
    <name type="synonym">Calamoichthys calabaricus</name>
    <dbReference type="NCBI Taxonomy" id="27687"/>
    <lineage>
        <taxon>Eukaryota</taxon>
        <taxon>Metazoa</taxon>
        <taxon>Chordata</taxon>
        <taxon>Craniata</taxon>
        <taxon>Vertebrata</taxon>
        <taxon>Euteleostomi</taxon>
        <taxon>Actinopterygii</taxon>
        <taxon>Polypteriformes</taxon>
        <taxon>Polypteridae</taxon>
        <taxon>Erpetoichthys</taxon>
    </lineage>
</organism>
<dbReference type="Gene3D" id="1.20.1070.10">
    <property type="entry name" value="Rhodopsin 7-helix transmembrane proteins"/>
    <property type="match status" value="1"/>
</dbReference>
<keyword evidence="10" id="KW-1015">Disulfide bond</keyword>
<evidence type="ECO:0000256" key="7">
    <source>
        <dbReference type="ARBA" id="ARBA00022989"/>
    </source>
</evidence>
<name>A0A8C4SJU4_ERPCA</name>
<evidence type="ECO:0000313" key="22">
    <source>
        <dbReference type="Ensembl" id="ENSECRP00000018231.1"/>
    </source>
</evidence>
<evidence type="ECO:0000256" key="15">
    <source>
        <dbReference type="ARBA" id="ARBA00032662"/>
    </source>
</evidence>
<dbReference type="PRINTS" id="PR00249">
    <property type="entry name" value="GPCRSECRETIN"/>
</dbReference>
<feature type="transmembrane region" description="Helical" evidence="19">
    <location>
        <begin position="342"/>
        <end position="365"/>
    </location>
</feature>
<comment type="similarity">
    <text evidence="2">Belongs to the G-protein coupled receptor 2 family.</text>
</comment>
<evidence type="ECO:0000256" key="19">
    <source>
        <dbReference type="SAM" id="Phobius"/>
    </source>
</evidence>
<comment type="subunit">
    <text evidence="17">Homodimer in the absence of bound ligand. Peptide hormone binding leads to dissociation of the homodimer.</text>
</comment>
<dbReference type="CDD" id="cd15265">
    <property type="entry name" value="7tmB1_PTHR"/>
    <property type="match status" value="1"/>
</dbReference>
<evidence type="ECO:0000256" key="11">
    <source>
        <dbReference type="ARBA" id="ARBA00023170"/>
    </source>
</evidence>
<dbReference type="Gene3D" id="4.10.1240.10">
    <property type="entry name" value="GPCR, family 2, extracellular hormone receptor domain"/>
    <property type="match status" value="1"/>
</dbReference>
<dbReference type="PROSITE" id="PS50227">
    <property type="entry name" value="G_PROTEIN_RECEP_F2_3"/>
    <property type="match status" value="1"/>
</dbReference>
<dbReference type="PROSITE" id="PS00650">
    <property type="entry name" value="G_PROTEIN_RECEP_F2_2"/>
    <property type="match status" value="1"/>
</dbReference>
<keyword evidence="13" id="KW-0807">Transducer</keyword>
<evidence type="ECO:0000259" key="20">
    <source>
        <dbReference type="PROSITE" id="PS50227"/>
    </source>
</evidence>
<dbReference type="InterPro" id="IPR036445">
    <property type="entry name" value="GPCR_2_extracell_dom_sf"/>
</dbReference>
<dbReference type="Pfam" id="PF00002">
    <property type="entry name" value="7tm_2"/>
    <property type="match status" value="1"/>
</dbReference>
<comment type="subcellular location">
    <subcellularLocation>
        <location evidence="1">Cell membrane</location>
        <topology evidence="1">Multi-pass membrane protein</topology>
    </subcellularLocation>
</comment>
<evidence type="ECO:0000313" key="23">
    <source>
        <dbReference type="Proteomes" id="UP000694620"/>
    </source>
</evidence>
<keyword evidence="12" id="KW-0325">Glycoprotein</keyword>
<dbReference type="SUPFAM" id="SSF111418">
    <property type="entry name" value="Hormone receptor domain"/>
    <property type="match status" value="1"/>
</dbReference>
<comment type="function">
    <text evidence="16">G-protein-coupled receptor for parathyroid hormone (PTH) and for parathyroid hormone-related peptide (PTHLH). Ligand binding causes a conformation change that triggers signaling via guanine nucleotide-binding proteins (G proteins) and modulates the activity of downstream effectors, such as adenylate cyclase (cAMP). PTH1R is coupled to G(s) G alpha proteins and mediates activation of adenylate cyclase activity. PTHLH dissociates from PTH1R more rapidly than PTH; as consequence, the cAMP response induced by PTHLH decays faster than the response induced by PTH.</text>
</comment>
<evidence type="ECO:0000256" key="16">
    <source>
        <dbReference type="ARBA" id="ARBA00093433"/>
    </source>
</evidence>
<dbReference type="Pfam" id="PF02793">
    <property type="entry name" value="HRM"/>
    <property type="match status" value="1"/>
</dbReference>
<accession>A0A8C4SJU4</accession>
<gene>
    <name evidence="22" type="primary">LOC114664405</name>
</gene>
<dbReference type="Ensembl" id="ENSECRT00000018599.1">
    <property type="protein sequence ID" value="ENSECRP00000018231.1"/>
    <property type="gene ID" value="ENSECRG00000012156.1"/>
</dbReference>
<protein>
    <recommendedName>
        <fullName evidence="3">Parathyroid hormone/parathyroid hormone-related peptide receptor</fullName>
    </recommendedName>
    <alternativeName>
        <fullName evidence="14">PTH/PTHrP type I receptor</fullName>
    </alternativeName>
    <alternativeName>
        <fullName evidence="15">Parathyroid hormone 1 receptor</fullName>
    </alternativeName>
</protein>
<keyword evidence="23" id="KW-1185">Reference proteome</keyword>
<evidence type="ECO:0000256" key="4">
    <source>
        <dbReference type="ARBA" id="ARBA00022475"/>
    </source>
</evidence>
<dbReference type="FunFam" id="1.20.1070.10:FF:000070">
    <property type="entry name" value="Parathyroid hormone/parathyroid hormone-related peptide receptor"/>
    <property type="match status" value="1"/>
</dbReference>
<dbReference type="SUPFAM" id="SSF81321">
    <property type="entry name" value="Family A G protein-coupled receptor-like"/>
    <property type="match status" value="1"/>
</dbReference>
<sequence length="622" mass="69939">RRTPRAPSTLRLLLRLPRGRRTGKKDPPLSPLLVDADDVITREEQMYLLAEAMWSCNRSLRAQLEDMKGNGGQPRGGIRRHGDLSEFLGDGHCPPEWDGIICWPPGAPSSLVSVPCPEYIYDFDHNGHAHRQCDQLGHWEVASTVNRTWANYAECTQRFRTDHRSREEVFDRLQMMYTAGYSLSLASLLVAVTILCHFKRLHCTRNCIHIHLFVSFMCRAASIFTKDAIVTSMSEAANLRADERGVGEQSHSGRATSEVACKLVVTMFLYFLATNHYWILVEGLYLHSLIFMAFLSYKNYLRVLTLIGWGIPAVFVSVWVSVRASLADTQCWDISAGRLKWIYQVPILVAIIVNFFLFLNIVRVLASKLWETNAGKLDPRQQYRKLLKSTLVLMPLFGVHYVVFVGLPYTEVSGTLWQIQMHYEMLFNSTQGFFVALIYCFCNGEVSENETPHMAAPHSGTRCPCVYSAAHSSDDNTRVRVTQIRLRVVILIQRFSLMAAIPESFACHLSVTLCLPQVQAELKKAWLRRDTSLNFKHKGRAASSGGGSGYYGGTTSHTTNSVNLSIAAATKCPSGILLGGRPPVLPGSPTEATHQESLGENRQLLEPERLETRLEWELETAL</sequence>
<dbReference type="GeneTree" id="ENSGT00940000164841"/>
<reference evidence="22" key="3">
    <citation type="submission" date="2025-09" db="UniProtKB">
        <authorList>
            <consortium name="Ensembl"/>
        </authorList>
    </citation>
    <scope>IDENTIFICATION</scope>
</reference>
<dbReference type="InterPro" id="IPR001879">
    <property type="entry name" value="GPCR_2_extracellular_dom"/>
</dbReference>
<dbReference type="GO" id="GO:0008528">
    <property type="term" value="F:G protein-coupled peptide receptor activity"/>
    <property type="evidence" value="ECO:0007669"/>
    <property type="project" value="TreeGrafter"/>
</dbReference>
<feature type="domain" description="G-protein coupled receptors family 2 profile 2" evidence="21">
    <location>
        <begin position="173"/>
        <end position="443"/>
    </location>
</feature>
<evidence type="ECO:0000256" key="13">
    <source>
        <dbReference type="ARBA" id="ARBA00023224"/>
    </source>
</evidence>
<dbReference type="AlphaFoldDB" id="A0A8C4SJU4"/>
<feature type="transmembrane region" description="Helical" evidence="19">
    <location>
        <begin position="175"/>
        <end position="196"/>
    </location>
</feature>
<evidence type="ECO:0000256" key="8">
    <source>
        <dbReference type="ARBA" id="ARBA00023040"/>
    </source>
</evidence>
<keyword evidence="7 19" id="KW-1133">Transmembrane helix</keyword>
<keyword evidence="4" id="KW-1003">Cell membrane</keyword>
<dbReference type="GO" id="GO:0005886">
    <property type="term" value="C:plasma membrane"/>
    <property type="evidence" value="ECO:0007669"/>
    <property type="project" value="UniProtKB-SubCell"/>
</dbReference>
<evidence type="ECO:0000256" key="5">
    <source>
        <dbReference type="ARBA" id="ARBA00022692"/>
    </source>
</evidence>
<dbReference type="GO" id="GO:0007200">
    <property type="term" value="P:phospholipase C-activating G protein-coupled receptor signaling pathway"/>
    <property type="evidence" value="ECO:0007669"/>
    <property type="project" value="UniProtKB-ARBA"/>
</dbReference>
<evidence type="ECO:0000256" key="1">
    <source>
        <dbReference type="ARBA" id="ARBA00004651"/>
    </source>
</evidence>
<keyword evidence="6" id="KW-0732">Signal</keyword>
<feature type="region of interest" description="Disordered" evidence="18">
    <location>
        <begin position="582"/>
        <end position="603"/>
    </location>
</feature>